<evidence type="ECO:0000313" key="4">
    <source>
        <dbReference type="EMBL" id="GBG67362.1"/>
    </source>
</evidence>
<dbReference type="EMBL" id="BFEA01000087">
    <property type="protein sequence ID" value="GBG67362.1"/>
    <property type="molecule type" value="Genomic_DNA"/>
</dbReference>
<gene>
    <name evidence="4" type="ORF">CBR_g498</name>
</gene>
<evidence type="ECO:0000256" key="1">
    <source>
        <dbReference type="ARBA" id="ARBA00004370"/>
    </source>
</evidence>
<keyword evidence="5" id="KW-1185">Reference proteome</keyword>
<dbReference type="GO" id="GO:0098542">
    <property type="term" value="P:defense response to other organism"/>
    <property type="evidence" value="ECO:0007669"/>
    <property type="project" value="InterPro"/>
</dbReference>
<keyword evidence="2 3" id="KW-0472">Membrane</keyword>
<organism evidence="4 5">
    <name type="scientific">Chara braunii</name>
    <name type="common">Braun's stonewort</name>
    <dbReference type="NCBI Taxonomy" id="69332"/>
    <lineage>
        <taxon>Eukaryota</taxon>
        <taxon>Viridiplantae</taxon>
        <taxon>Streptophyta</taxon>
        <taxon>Charophyceae</taxon>
        <taxon>Charales</taxon>
        <taxon>Characeae</taxon>
        <taxon>Chara</taxon>
    </lineage>
</organism>
<evidence type="ECO:0000256" key="2">
    <source>
        <dbReference type="ARBA" id="ARBA00023136"/>
    </source>
</evidence>
<accession>A0A388KBC3</accession>
<dbReference type="Proteomes" id="UP000265515">
    <property type="component" value="Unassembled WGS sequence"/>
</dbReference>
<feature type="transmembrane region" description="Helical" evidence="3">
    <location>
        <begin position="12"/>
        <end position="34"/>
    </location>
</feature>
<evidence type="ECO:0000313" key="5">
    <source>
        <dbReference type="Proteomes" id="UP000265515"/>
    </source>
</evidence>
<dbReference type="InterPro" id="IPR044839">
    <property type="entry name" value="NDR1-like"/>
</dbReference>
<evidence type="ECO:0000256" key="3">
    <source>
        <dbReference type="SAM" id="Phobius"/>
    </source>
</evidence>
<dbReference type="PANTHER" id="PTHR31234">
    <property type="entry name" value="LATE EMBRYOGENESIS ABUNDANT (LEA) HYDROXYPROLINE-RICH GLYCOPROTEIN FAMILY"/>
    <property type="match status" value="1"/>
</dbReference>
<keyword evidence="3" id="KW-1133">Transmembrane helix</keyword>
<comment type="subcellular location">
    <subcellularLocation>
        <location evidence="1">Membrane</location>
    </subcellularLocation>
</comment>
<dbReference type="AlphaFoldDB" id="A0A388KBC3"/>
<sequence length="204" mass="22279">MCCIVKSFVKWIISCVCCLIVIAVAILIALYFAIKPKKPSFNVVNVQTVDDRPSLFDISGDNVLPNVGFVLSSYNPNKVEIEYQTNNSLKVLPGSNVTKQSQPLGQAFLNTFSQGAKTQKNVTANWLSANRVDPDVMTVLQANLTNDLIVVTLSGRLQARGVYGGLRSPGVYVDIKCYVGFKPNSSMLASEYTECGVDIPFDQT</sequence>
<protein>
    <recommendedName>
        <fullName evidence="6">Late embryogenesis abundant protein LEA-2 subgroup domain-containing protein</fullName>
    </recommendedName>
</protein>
<dbReference type="OrthoDB" id="2016264at2759"/>
<proteinExistence type="predicted"/>
<keyword evidence="3" id="KW-0812">Transmembrane</keyword>
<dbReference type="Gramene" id="GBG67362">
    <property type="protein sequence ID" value="GBG67362"/>
    <property type="gene ID" value="CBR_g498"/>
</dbReference>
<dbReference type="STRING" id="69332.A0A388KBC3"/>
<name>A0A388KBC3_CHABU</name>
<reference evidence="4 5" key="1">
    <citation type="journal article" date="2018" name="Cell">
        <title>The Chara Genome: Secondary Complexity and Implications for Plant Terrestrialization.</title>
        <authorList>
            <person name="Nishiyama T."/>
            <person name="Sakayama H."/>
            <person name="Vries J.D."/>
            <person name="Buschmann H."/>
            <person name="Saint-Marcoux D."/>
            <person name="Ullrich K.K."/>
            <person name="Haas F.B."/>
            <person name="Vanderstraeten L."/>
            <person name="Becker D."/>
            <person name="Lang D."/>
            <person name="Vosolsobe S."/>
            <person name="Rombauts S."/>
            <person name="Wilhelmsson P.K.I."/>
            <person name="Janitza P."/>
            <person name="Kern R."/>
            <person name="Heyl A."/>
            <person name="Rumpler F."/>
            <person name="Villalobos L.I.A.C."/>
            <person name="Clay J.M."/>
            <person name="Skokan R."/>
            <person name="Toyoda A."/>
            <person name="Suzuki Y."/>
            <person name="Kagoshima H."/>
            <person name="Schijlen E."/>
            <person name="Tajeshwar N."/>
            <person name="Catarino B."/>
            <person name="Hetherington A.J."/>
            <person name="Saltykova A."/>
            <person name="Bonnot C."/>
            <person name="Breuninger H."/>
            <person name="Symeonidi A."/>
            <person name="Radhakrishnan G.V."/>
            <person name="Van Nieuwerburgh F."/>
            <person name="Deforce D."/>
            <person name="Chang C."/>
            <person name="Karol K.G."/>
            <person name="Hedrich R."/>
            <person name="Ulvskov P."/>
            <person name="Glockner G."/>
            <person name="Delwiche C.F."/>
            <person name="Petrasek J."/>
            <person name="Van de Peer Y."/>
            <person name="Friml J."/>
            <person name="Beilby M."/>
            <person name="Dolan L."/>
            <person name="Kohara Y."/>
            <person name="Sugano S."/>
            <person name="Fujiyama A."/>
            <person name="Delaux P.-M."/>
            <person name="Quint M."/>
            <person name="TheiBen G."/>
            <person name="Hagemann M."/>
            <person name="Harholt J."/>
            <person name="Dunand C."/>
            <person name="Zachgo S."/>
            <person name="Langdale J."/>
            <person name="Maumus F."/>
            <person name="Straeten D.V.D."/>
            <person name="Gould S.B."/>
            <person name="Rensing S.A."/>
        </authorList>
    </citation>
    <scope>NUCLEOTIDE SEQUENCE [LARGE SCALE GENOMIC DNA]</scope>
    <source>
        <strain evidence="4 5">S276</strain>
    </source>
</reference>
<dbReference type="GO" id="GO:0005886">
    <property type="term" value="C:plasma membrane"/>
    <property type="evidence" value="ECO:0007669"/>
    <property type="project" value="TreeGrafter"/>
</dbReference>
<dbReference type="PANTHER" id="PTHR31234:SF2">
    <property type="entry name" value="OS05G0199100 PROTEIN"/>
    <property type="match status" value="1"/>
</dbReference>
<evidence type="ECO:0008006" key="6">
    <source>
        <dbReference type="Google" id="ProtNLM"/>
    </source>
</evidence>
<comment type="caution">
    <text evidence="4">The sequence shown here is derived from an EMBL/GenBank/DDBJ whole genome shotgun (WGS) entry which is preliminary data.</text>
</comment>